<reference evidence="9" key="1">
    <citation type="submission" date="2015-11" db="EMBL/GenBank/DDBJ databases">
        <title>De novo transcriptome assembly of four potential Pierce s Disease insect vectors from Arizona vineyards.</title>
        <authorList>
            <person name="Tassone E.E."/>
        </authorList>
    </citation>
    <scope>NUCLEOTIDE SEQUENCE</scope>
</reference>
<evidence type="ECO:0000259" key="7">
    <source>
        <dbReference type="Pfam" id="PF01624"/>
    </source>
</evidence>
<feature type="domain" description="DNA mismatch repair protein MutS-like N-terminal" evidence="7">
    <location>
        <begin position="256"/>
        <end position="371"/>
    </location>
</feature>
<feature type="compositionally biased region" description="Polar residues" evidence="6">
    <location>
        <begin position="1"/>
        <end position="28"/>
    </location>
</feature>
<feature type="compositionally biased region" description="Acidic residues" evidence="6">
    <location>
        <begin position="114"/>
        <end position="126"/>
    </location>
</feature>
<dbReference type="FunFam" id="3.40.1170.10:FF:000002">
    <property type="entry name" value="DNA mismatch repair protein"/>
    <property type="match status" value="1"/>
</dbReference>
<dbReference type="PANTHER" id="PTHR11361">
    <property type="entry name" value="DNA MISMATCH REPAIR PROTEIN MUTS FAMILY MEMBER"/>
    <property type="match status" value="1"/>
</dbReference>
<evidence type="ECO:0000256" key="6">
    <source>
        <dbReference type="SAM" id="MobiDB-lite"/>
    </source>
</evidence>
<dbReference type="SUPFAM" id="SSF48334">
    <property type="entry name" value="DNA repair protein MutS, domain III"/>
    <property type="match status" value="1"/>
</dbReference>
<dbReference type="GO" id="GO:0030983">
    <property type="term" value="F:mismatched DNA binding"/>
    <property type="evidence" value="ECO:0007669"/>
    <property type="project" value="InterPro"/>
</dbReference>
<keyword evidence="5" id="KW-0238">DNA-binding</keyword>
<feature type="compositionally biased region" description="Basic and acidic residues" evidence="6">
    <location>
        <begin position="127"/>
        <end position="145"/>
    </location>
</feature>
<dbReference type="EMBL" id="GEBQ01008753">
    <property type="protein sequence ID" value="JAT31224.1"/>
    <property type="molecule type" value="Transcribed_RNA"/>
</dbReference>
<keyword evidence="3" id="KW-0227">DNA damage</keyword>
<keyword evidence="2" id="KW-0547">Nucleotide-binding</keyword>
<proteinExistence type="inferred from homology"/>
<dbReference type="Gene3D" id="3.40.1170.10">
    <property type="entry name" value="DNA repair protein MutS, domain I"/>
    <property type="match status" value="1"/>
</dbReference>
<dbReference type="InterPro" id="IPR016151">
    <property type="entry name" value="DNA_mismatch_repair_MutS_N"/>
</dbReference>
<dbReference type="GO" id="GO:0006298">
    <property type="term" value="P:mismatch repair"/>
    <property type="evidence" value="ECO:0007669"/>
    <property type="project" value="InterPro"/>
</dbReference>
<evidence type="ECO:0000256" key="4">
    <source>
        <dbReference type="ARBA" id="ARBA00022840"/>
    </source>
</evidence>
<dbReference type="GO" id="GO:0005524">
    <property type="term" value="F:ATP binding"/>
    <property type="evidence" value="ECO:0007669"/>
    <property type="project" value="UniProtKB-KW"/>
</dbReference>
<dbReference type="InterPro" id="IPR007695">
    <property type="entry name" value="DNA_mismatch_repair_MutS-lik_N"/>
</dbReference>
<dbReference type="Gene3D" id="3.30.420.110">
    <property type="entry name" value="MutS, connector domain"/>
    <property type="match status" value="1"/>
</dbReference>
<feature type="compositionally biased region" description="Basic residues" evidence="6">
    <location>
        <begin position="160"/>
        <end position="169"/>
    </location>
</feature>
<dbReference type="SUPFAM" id="SSF55271">
    <property type="entry name" value="DNA repair protein MutS, domain I"/>
    <property type="match status" value="1"/>
</dbReference>
<dbReference type="AlphaFoldDB" id="A0A1B6M5Q0"/>
<evidence type="ECO:0000259" key="8">
    <source>
        <dbReference type="Pfam" id="PF05188"/>
    </source>
</evidence>
<sequence length="617" mass="68996">MSQNTLFNYFNKNGQANNSPNIKQSTPTTKRKLENVSNNSPNDKKSNLSKTPSTKRKLENGKGKDSTPKSVNGSLKKNTPASKKKKDEIIYKSDSEEGEEIKTPPEKRRRVFEVDSEGDASEDEFVPEEHDVSSDDESLSEHSESEPESASEDGSPVKISQRRNPKSGKNRGDSKKAVSSVTPAKAKLQLFQPSTPSTPRNKENGTLDGGDNNWPHLKYDFVQPNRIKDIKMRPASHPDYDPRTVHVPDDFKQGLTPAMRQWWEMKAKHYDCILFFKVGKFYELYHMDAVIGANELNLLYMKGDFAHTGFPEVAYGKYAAALVERGHKVARVEQVETPDMMGERVKNLTRPTKFDKVVKREICQLTTKGTRVFTVQDGESVDADASYLLALTEKECVGGKSLYGVCFVDTSIATFHLGQFSDDKHCSRLRTLFAHHPPAQILYERGQLSPRTHQVLNTSLTSVLKEHLAPETEFWSSTKTLTTLSERKYFDDGTPDGLKQFLSDSDSLGLTASDEADLAVRALGAVTWYLSRCQLDQQLLSMGQFTLYKPVDHEFALQEEEKPSDVISARHMILDSVTLKNLNVLENSCGGTAGTLLYKLDHCSTPMDCSTSGCAVR</sequence>
<dbReference type="InterPro" id="IPR007860">
    <property type="entry name" value="DNA_mmatch_repair_MutS_con_dom"/>
</dbReference>
<dbReference type="InterPro" id="IPR045076">
    <property type="entry name" value="MutS"/>
</dbReference>
<dbReference type="InterPro" id="IPR017261">
    <property type="entry name" value="DNA_mismatch_repair_MutS/MSH"/>
</dbReference>
<dbReference type="GO" id="GO:0140664">
    <property type="term" value="F:ATP-dependent DNA damage sensor activity"/>
    <property type="evidence" value="ECO:0007669"/>
    <property type="project" value="InterPro"/>
</dbReference>
<dbReference type="InterPro" id="IPR036187">
    <property type="entry name" value="DNA_mismatch_repair_MutS_sf"/>
</dbReference>
<feature type="compositionally biased region" description="Polar residues" evidence="6">
    <location>
        <begin position="68"/>
        <end position="81"/>
    </location>
</feature>
<evidence type="ECO:0000256" key="2">
    <source>
        <dbReference type="ARBA" id="ARBA00022741"/>
    </source>
</evidence>
<dbReference type="Pfam" id="PF01624">
    <property type="entry name" value="MutS_I"/>
    <property type="match status" value="1"/>
</dbReference>
<dbReference type="PANTHER" id="PTHR11361:SF148">
    <property type="entry name" value="DNA MISMATCH REPAIR PROTEIN MSH6"/>
    <property type="match status" value="1"/>
</dbReference>
<evidence type="ECO:0000256" key="3">
    <source>
        <dbReference type="ARBA" id="ARBA00022763"/>
    </source>
</evidence>
<dbReference type="SUPFAM" id="SSF53150">
    <property type="entry name" value="DNA repair protein MutS, domain II"/>
    <property type="match status" value="1"/>
</dbReference>
<evidence type="ECO:0000256" key="5">
    <source>
        <dbReference type="ARBA" id="ARBA00023125"/>
    </source>
</evidence>
<name>A0A1B6M5Q0_9HEMI</name>
<feature type="domain" description="DNA mismatch repair protein MutS connector" evidence="8">
    <location>
        <begin position="387"/>
        <end position="536"/>
    </location>
</feature>
<gene>
    <name evidence="9" type="ORF">g.5650</name>
</gene>
<dbReference type="GO" id="GO:0032301">
    <property type="term" value="C:MutSalpha complex"/>
    <property type="evidence" value="ECO:0007669"/>
    <property type="project" value="TreeGrafter"/>
</dbReference>
<evidence type="ECO:0008006" key="10">
    <source>
        <dbReference type="Google" id="ProtNLM"/>
    </source>
</evidence>
<feature type="region of interest" description="Disordered" evidence="6">
    <location>
        <begin position="1"/>
        <end position="215"/>
    </location>
</feature>
<organism evidence="9">
    <name type="scientific">Graphocephala atropunctata</name>
    <dbReference type="NCBI Taxonomy" id="36148"/>
    <lineage>
        <taxon>Eukaryota</taxon>
        <taxon>Metazoa</taxon>
        <taxon>Ecdysozoa</taxon>
        <taxon>Arthropoda</taxon>
        <taxon>Hexapoda</taxon>
        <taxon>Insecta</taxon>
        <taxon>Pterygota</taxon>
        <taxon>Neoptera</taxon>
        <taxon>Paraneoptera</taxon>
        <taxon>Hemiptera</taxon>
        <taxon>Auchenorrhyncha</taxon>
        <taxon>Membracoidea</taxon>
        <taxon>Cicadellidae</taxon>
        <taxon>Cicadellinae</taxon>
        <taxon>Cicadellini</taxon>
        <taxon>Graphocephala</taxon>
    </lineage>
</organism>
<accession>A0A1B6M5Q0</accession>
<feature type="compositionally biased region" description="Basic and acidic residues" evidence="6">
    <location>
        <begin position="56"/>
        <end position="67"/>
    </location>
</feature>
<dbReference type="PIRSF" id="PIRSF037677">
    <property type="entry name" value="DNA_mis_repair_Msh6"/>
    <property type="match status" value="1"/>
</dbReference>
<evidence type="ECO:0000256" key="1">
    <source>
        <dbReference type="ARBA" id="ARBA00006271"/>
    </source>
</evidence>
<dbReference type="Pfam" id="PF05188">
    <property type="entry name" value="MutS_II"/>
    <property type="match status" value="1"/>
</dbReference>
<comment type="similarity">
    <text evidence="1">Belongs to the DNA mismatch repair MutS family.</text>
</comment>
<evidence type="ECO:0000313" key="9">
    <source>
        <dbReference type="EMBL" id="JAT31224.1"/>
    </source>
</evidence>
<keyword evidence="4" id="KW-0067">ATP-binding</keyword>
<dbReference type="InterPro" id="IPR036678">
    <property type="entry name" value="MutS_con_dom_sf"/>
</dbReference>
<feature type="compositionally biased region" description="Basic and acidic residues" evidence="6">
    <location>
        <begin position="85"/>
        <end position="106"/>
    </location>
</feature>
<dbReference type="Gene3D" id="6.10.140.80">
    <property type="match status" value="1"/>
</dbReference>
<protein>
    <recommendedName>
        <fullName evidence="10">DNA mismatch repair protein MutS-like N-terminal domain-containing protein</fullName>
    </recommendedName>
</protein>